<feature type="region of interest" description="Disordered" evidence="1">
    <location>
        <begin position="484"/>
        <end position="519"/>
    </location>
</feature>
<evidence type="ECO:0000256" key="1">
    <source>
        <dbReference type="SAM" id="MobiDB-lite"/>
    </source>
</evidence>
<dbReference type="PANTHER" id="PTHR21177:SF7">
    <property type="entry name" value="GH11627P"/>
    <property type="match status" value="1"/>
</dbReference>
<evidence type="ECO:0008006" key="5">
    <source>
        <dbReference type="Google" id="ProtNLM"/>
    </source>
</evidence>
<protein>
    <recommendedName>
        <fullName evidence="5">DUF4789 domain-containing protein</fullName>
    </recommendedName>
</protein>
<proteinExistence type="predicted"/>
<dbReference type="PANTHER" id="PTHR21177">
    <property type="entry name" value="IP06524P-RELATED"/>
    <property type="match status" value="1"/>
</dbReference>
<gene>
    <name evidence="3" type="ORF">MNOR_LOCUS19137</name>
</gene>
<evidence type="ECO:0000313" key="3">
    <source>
        <dbReference type="EMBL" id="CAL4109562.1"/>
    </source>
</evidence>
<feature type="chain" id="PRO_5043785817" description="DUF4789 domain-containing protein" evidence="2">
    <location>
        <begin position="20"/>
        <end position="593"/>
    </location>
</feature>
<reference evidence="3 4" key="1">
    <citation type="submission" date="2024-05" db="EMBL/GenBank/DDBJ databases">
        <authorList>
            <person name="Wallberg A."/>
        </authorList>
    </citation>
    <scope>NUCLEOTIDE SEQUENCE [LARGE SCALE GENOMIC DNA]</scope>
</reference>
<feature type="signal peptide" evidence="2">
    <location>
        <begin position="1"/>
        <end position="19"/>
    </location>
</feature>
<dbReference type="Proteomes" id="UP001497623">
    <property type="component" value="Unassembled WGS sequence"/>
</dbReference>
<sequence>MQGISVLGLVLALTHLATCVTMDESGREIKDFPTVALSLDIPSVNIQELELKQAELPDKKPELSASNVKKKIMDVVKKASKNKTSLAKSEKKKLKEETEISLSRVKRQGGNFPIPTIRGFYTGPDDPRDGCGRNNVQVGDKGCYQVMSQGPCELDELVLVNVTTREGYCGPRLCGPDRVFLFGDQLCHDPREPGICPSGRILYTSHFGTPVCGCPDGTYEREFDLNNEDCQLILTNIDSCPADEVFWFKTFSQPPLCRRDPCDGLNLNRSSDELPFINSLRDGKCYQIGSQPKICRSDQFYSVDMVKLKGVCERLDDAGYTILNAQDVSTIASLFGAPLDKDTSPAFHKDTTPAFPGFPKPSTPTVGSAADKSPSKSKKRPLTPASTTLIQRPVIGSPVMPPVHSANVIAPLRIGASVVPPLSPIHNLIPVHPLSKALSQVSTAHSHPNALNLVPTHMNAWSPQFITVDGSVNFINVSGMTAQSVQSHHLGRRSPQSPQSHHRQRRNPQPFATPGNVFEPGLTSCRAGASKDLNAKCRNVVLPSRYPPSRPRRTAPALRPRTSCRGGSIFGVDRRCRDRSSVSSRVNSFGLGR</sequence>
<comment type="caution">
    <text evidence="3">The sequence shown here is derived from an EMBL/GenBank/DDBJ whole genome shotgun (WGS) entry which is preliminary data.</text>
</comment>
<evidence type="ECO:0000313" key="4">
    <source>
        <dbReference type="Proteomes" id="UP001497623"/>
    </source>
</evidence>
<feature type="region of interest" description="Disordered" evidence="1">
    <location>
        <begin position="342"/>
        <end position="388"/>
    </location>
</feature>
<feature type="region of interest" description="Disordered" evidence="1">
    <location>
        <begin position="543"/>
        <end position="562"/>
    </location>
</feature>
<name>A0AAV2R0U1_MEGNR</name>
<accession>A0AAV2R0U1</accession>
<dbReference type="EMBL" id="CAXKWB010014061">
    <property type="protein sequence ID" value="CAL4109562.1"/>
    <property type="molecule type" value="Genomic_DNA"/>
</dbReference>
<feature type="compositionally biased region" description="Basic and acidic residues" evidence="1">
    <location>
        <begin position="342"/>
        <end position="351"/>
    </location>
</feature>
<keyword evidence="2" id="KW-0732">Signal</keyword>
<evidence type="ECO:0000256" key="2">
    <source>
        <dbReference type="SAM" id="SignalP"/>
    </source>
</evidence>
<organism evidence="3 4">
    <name type="scientific">Meganyctiphanes norvegica</name>
    <name type="common">Northern krill</name>
    <name type="synonym">Thysanopoda norvegica</name>
    <dbReference type="NCBI Taxonomy" id="48144"/>
    <lineage>
        <taxon>Eukaryota</taxon>
        <taxon>Metazoa</taxon>
        <taxon>Ecdysozoa</taxon>
        <taxon>Arthropoda</taxon>
        <taxon>Crustacea</taxon>
        <taxon>Multicrustacea</taxon>
        <taxon>Malacostraca</taxon>
        <taxon>Eumalacostraca</taxon>
        <taxon>Eucarida</taxon>
        <taxon>Euphausiacea</taxon>
        <taxon>Euphausiidae</taxon>
        <taxon>Meganyctiphanes</taxon>
    </lineage>
</organism>
<keyword evidence="4" id="KW-1185">Reference proteome</keyword>
<dbReference type="AlphaFoldDB" id="A0AAV2R0U1"/>